<keyword evidence="2" id="KW-0732">Signal</keyword>
<keyword evidence="5" id="KW-1185">Reference proteome</keyword>
<evidence type="ECO:0000313" key="5">
    <source>
        <dbReference type="Proteomes" id="UP001652504"/>
    </source>
</evidence>
<dbReference type="RefSeq" id="WP_263712130.1">
    <property type="nucleotide sequence ID" value="NZ_JAOWKX010000004.1"/>
</dbReference>
<evidence type="ECO:0000256" key="2">
    <source>
        <dbReference type="ARBA" id="ARBA00022729"/>
    </source>
</evidence>
<organism evidence="4 5">
    <name type="scientific">Fluctibacter corallii</name>
    <dbReference type="NCBI Taxonomy" id="2984329"/>
    <lineage>
        <taxon>Bacteria</taxon>
        <taxon>Pseudomonadati</taxon>
        <taxon>Pseudomonadota</taxon>
        <taxon>Gammaproteobacteria</taxon>
        <taxon>Alteromonadales</taxon>
        <taxon>Alteromonadaceae</taxon>
        <taxon>Fluctibacter</taxon>
    </lineage>
</organism>
<dbReference type="Gene3D" id="3.40.190.10">
    <property type="entry name" value="Periplasmic binding protein-like II"/>
    <property type="match status" value="2"/>
</dbReference>
<dbReference type="PANTHER" id="PTHR35936">
    <property type="entry name" value="MEMBRANE-BOUND LYTIC MUREIN TRANSGLYCOSYLASE F"/>
    <property type="match status" value="1"/>
</dbReference>
<protein>
    <submittedName>
        <fullName evidence="4">Transporter substrate-binding domain-containing protein</fullName>
    </submittedName>
</protein>
<evidence type="ECO:0000259" key="3">
    <source>
        <dbReference type="SMART" id="SM00062"/>
    </source>
</evidence>
<reference evidence="4 5" key="1">
    <citation type="submission" date="2022-10" db="EMBL/GenBank/DDBJ databases">
        <title>Aestuariibacter sp. AA17 isolated from Montipora capitata coral fragment.</title>
        <authorList>
            <person name="Emsley S.A."/>
            <person name="Pfannmuller K.M."/>
            <person name="Loughran R.M."/>
            <person name="Shlafstein M."/>
            <person name="Papke E."/>
            <person name="Saw J.H."/>
            <person name="Ushijima B."/>
            <person name="Videau P."/>
        </authorList>
    </citation>
    <scope>NUCLEOTIDE SEQUENCE [LARGE SCALE GENOMIC DNA]</scope>
    <source>
        <strain evidence="4 5">AA17</strain>
    </source>
</reference>
<dbReference type="Pfam" id="PF00497">
    <property type="entry name" value="SBP_bac_3"/>
    <property type="match status" value="1"/>
</dbReference>
<name>A0ABT3A8C2_9ALTE</name>
<dbReference type="PANTHER" id="PTHR35936:SF25">
    <property type="entry name" value="ABC TRANSPORTER SUBSTRATE-BINDING PROTEIN"/>
    <property type="match status" value="1"/>
</dbReference>
<dbReference type="EMBL" id="JAOWKX010000004">
    <property type="protein sequence ID" value="MCV2884848.1"/>
    <property type="molecule type" value="Genomic_DNA"/>
</dbReference>
<evidence type="ECO:0000313" key="4">
    <source>
        <dbReference type="EMBL" id="MCV2884848.1"/>
    </source>
</evidence>
<proteinExistence type="inferred from homology"/>
<comment type="caution">
    <text evidence="4">The sequence shown here is derived from an EMBL/GenBank/DDBJ whole genome shotgun (WGS) entry which is preliminary data.</text>
</comment>
<feature type="domain" description="Solute-binding protein family 3/N-terminal" evidence="3">
    <location>
        <begin position="33"/>
        <end position="265"/>
    </location>
</feature>
<dbReference type="SMART" id="SM00062">
    <property type="entry name" value="PBPb"/>
    <property type="match status" value="1"/>
</dbReference>
<comment type="similarity">
    <text evidence="1">Belongs to the bacterial solute-binding protein 3 family.</text>
</comment>
<gene>
    <name evidence="4" type="ORF">OE749_09085</name>
</gene>
<dbReference type="SUPFAM" id="SSF53850">
    <property type="entry name" value="Periplasmic binding protein-like II"/>
    <property type="match status" value="1"/>
</dbReference>
<accession>A0ABT3A8C2</accession>
<dbReference type="Proteomes" id="UP001652504">
    <property type="component" value="Unassembled WGS sequence"/>
</dbReference>
<sequence length="275" mass="31516">MFVKFLLVLFCFFSRSGATEEKGNSVAVNMPERVVIATMEFPPQTSMGILQKGFVNRVIEAAFEQAGIEVRFVFLPWARALEDTKNGKYHALSYGYFSVERLEHFLYSDKMTTDHLSLFARKDKAPNGWASLSELKHLRLGLTRGYVYNNDIKDLAENLANNVSIVNTDTQNLHMLVRNRVDIFPIEELAGLYLLQHSLAPEEAAKIKVLDPPVSEVSTYLLFPKAQEKQSQYLLNKFNEGLVEVKKLEMIKTYRELFIKTRLDDVDTSYDDTNQ</sequence>
<evidence type="ECO:0000256" key="1">
    <source>
        <dbReference type="ARBA" id="ARBA00010333"/>
    </source>
</evidence>
<dbReference type="InterPro" id="IPR001638">
    <property type="entry name" value="Solute-binding_3/MltF_N"/>
</dbReference>